<dbReference type="CDD" id="cd04590">
    <property type="entry name" value="CBS_pair_CorC_HlyC_assoc"/>
    <property type="match status" value="1"/>
</dbReference>
<dbReference type="KEGG" id="nhl:Nhal_0922"/>
<evidence type="ECO:0000259" key="14">
    <source>
        <dbReference type="PROSITE" id="PS51846"/>
    </source>
</evidence>
<evidence type="ECO:0000256" key="12">
    <source>
        <dbReference type="SAM" id="Phobius"/>
    </source>
</evidence>
<dbReference type="InterPro" id="IPR000644">
    <property type="entry name" value="CBS_dom"/>
</dbReference>
<dbReference type="InterPro" id="IPR002550">
    <property type="entry name" value="CNNM"/>
</dbReference>
<evidence type="ECO:0000313" key="15">
    <source>
        <dbReference type="EMBL" id="ADE14096.1"/>
    </source>
</evidence>
<keyword evidence="7 9" id="KW-0129">CBS domain</keyword>
<dbReference type="OrthoDB" id="9797674at2"/>
<dbReference type="PANTHER" id="PTHR22777:SF32">
    <property type="entry name" value="UPF0053 INNER MEMBRANE PROTEIN YFJD"/>
    <property type="match status" value="1"/>
</dbReference>
<dbReference type="SUPFAM" id="SSF56176">
    <property type="entry name" value="FAD-binding/transporter-associated domain-like"/>
    <property type="match status" value="1"/>
</dbReference>
<dbReference type="Proteomes" id="UP000001844">
    <property type="component" value="Chromosome"/>
</dbReference>
<dbReference type="Pfam" id="PF01595">
    <property type="entry name" value="CNNM"/>
    <property type="match status" value="1"/>
</dbReference>
<feature type="transmembrane region" description="Helical" evidence="12">
    <location>
        <begin position="94"/>
        <end position="112"/>
    </location>
</feature>
<evidence type="ECO:0000256" key="11">
    <source>
        <dbReference type="SAM" id="MobiDB-lite"/>
    </source>
</evidence>
<dbReference type="Pfam" id="PF00571">
    <property type="entry name" value="CBS"/>
    <property type="match status" value="1"/>
</dbReference>
<dbReference type="eggNOG" id="COG4536">
    <property type="taxonomic scope" value="Bacteria"/>
</dbReference>
<feature type="compositionally biased region" description="Basic and acidic residues" evidence="11">
    <location>
        <begin position="417"/>
        <end position="427"/>
    </location>
</feature>
<dbReference type="STRING" id="472759.Nhal_0922"/>
<keyword evidence="3" id="KW-1003">Cell membrane</keyword>
<dbReference type="GO" id="GO:0005886">
    <property type="term" value="C:plasma membrane"/>
    <property type="evidence" value="ECO:0007669"/>
    <property type="project" value="UniProtKB-SubCell"/>
</dbReference>
<dbReference type="EMBL" id="CP001798">
    <property type="protein sequence ID" value="ADE14096.1"/>
    <property type="molecule type" value="Genomic_DNA"/>
</dbReference>
<evidence type="ECO:0000313" key="16">
    <source>
        <dbReference type="Proteomes" id="UP000001844"/>
    </source>
</evidence>
<keyword evidence="4 10" id="KW-0812">Transmembrane</keyword>
<feature type="region of interest" description="Disordered" evidence="11">
    <location>
        <begin position="411"/>
        <end position="440"/>
    </location>
</feature>
<dbReference type="HOGENOM" id="CLU_015237_4_1_6"/>
<dbReference type="InterPro" id="IPR036318">
    <property type="entry name" value="FAD-bd_PCMH-like_sf"/>
</dbReference>
<dbReference type="InterPro" id="IPR016169">
    <property type="entry name" value="FAD-bd_PCMH_sub2"/>
</dbReference>
<keyword evidence="5" id="KW-0677">Repeat</keyword>
<feature type="transmembrane region" description="Helical" evidence="12">
    <location>
        <begin position="63"/>
        <end position="87"/>
    </location>
</feature>
<evidence type="ECO:0000256" key="9">
    <source>
        <dbReference type="PROSITE-ProRule" id="PRU00703"/>
    </source>
</evidence>
<evidence type="ECO:0000256" key="5">
    <source>
        <dbReference type="ARBA" id="ARBA00022737"/>
    </source>
</evidence>
<dbReference type="GO" id="GO:0050660">
    <property type="term" value="F:flavin adenine dinucleotide binding"/>
    <property type="evidence" value="ECO:0007669"/>
    <property type="project" value="InterPro"/>
</dbReference>
<sequence length="440" mass="48726">MLDEIPLGLLFAALVVLLLISACFSSSETALMSLNRYRLRHQEEAQHPGAIRVARLLRRPDRLIGLILLGNNFVNILAASIATIIAVRLLGDEGIAVASIVLTIVVLLFAEVTPKTLAALHPERVAFPAAYVLGPLLKLLYPLVWLINVIANALLGLFGVHPHRGSATTLNQEELRVILSETGLLVPKRHQRMLLSILDLGKMTVNDVIVPRHEIDGIDINGPVDTIVNQLTHCTHTRLYVYQDNIDHVVGILHLRKALHLIANNNFNKESLRAIIKEPYFIPEGTPLNLQLLNFQRGKRRTGLVVDEYGDILGLVTLEDILEEIVGKFTVDDIGSEREIHPQPDGSYLIAGSSNIRELNRTMQWDLPTNGPKTLNGLIIEYLETIPNPGISLRLGRYFIDIVQTSGNAVRTARIRPPQDENDKDIESSSPEPSSDSSQV</sequence>
<protein>
    <recommendedName>
        <fullName evidence="17">Magnesium/cobalt efflux protein</fullName>
    </recommendedName>
</protein>
<evidence type="ECO:0000256" key="6">
    <source>
        <dbReference type="ARBA" id="ARBA00022989"/>
    </source>
</evidence>
<evidence type="ECO:0000256" key="10">
    <source>
        <dbReference type="PROSITE-ProRule" id="PRU01193"/>
    </source>
</evidence>
<dbReference type="PROSITE" id="PS51846">
    <property type="entry name" value="CNNM"/>
    <property type="match status" value="1"/>
</dbReference>
<gene>
    <name evidence="15" type="ordered locus">Nhal_0922</name>
</gene>
<evidence type="ECO:0000259" key="13">
    <source>
        <dbReference type="PROSITE" id="PS51371"/>
    </source>
</evidence>
<feature type="domain" description="CNNM transmembrane" evidence="14">
    <location>
        <begin position="3"/>
        <end position="199"/>
    </location>
</feature>
<dbReference type="SMART" id="SM01091">
    <property type="entry name" value="CorC_HlyC"/>
    <property type="match status" value="1"/>
</dbReference>
<feature type="domain" description="CBS" evidence="13">
    <location>
        <begin position="275"/>
        <end position="331"/>
    </location>
</feature>
<dbReference type="InterPro" id="IPR005170">
    <property type="entry name" value="Transptr-assoc_dom"/>
</dbReference>
<reference evidence="16" key="1">
    <citation type="submission" date="2010-04" db="EMBL/GenBank/DDBJ databases">
        <title>Complete genome sequence of Nitrosococcus halophilus Nc4, a salt-adapted, aerobic obligate ammonia-oxidizing sulfur purple bacterium.</title>
        <authorList>
            <consortium name="US DOE Joint Genome Institute"/>
            <person name="Campbell M.A."/>
            <person name="Malfatti S.A."/>
            <person name="Chain P.S.G."/>
            <person name="Heidelberg J.F."/>
            <person name="Ward B.B."/>
            <person name="Klotz M.G."/>
        </authorList>
    </citation>
    <scope>NUCLEOTIDE SEQUENCE [LARGE SCALE GENOMIC DNA]</scope>
    <source>
        <strain evidence="16">Nc4</strain>
    </source>
</reference>
<feature type="compositionally biased region" description="Low complexity" evidence="11">
    <location>
        <begin position="428"/>
        <end position="440"/>
    </location>
</feature>
<comment type="subcellular location">
    <subcellularLocation>
        <location evidence="1">Cell membrane</location>
        <topology evidence="1">Multi-pass membrane protein</topology>
    </subcellularLocation>
</comment>
<proteinExistence type="inferred from homology"/>
<evidence type="ECO:0000256" key="7">
    <source>
        <dbReference type="ARBA" id="ARBA00023122"/>
    </source>
</evidence>
<evidence type="ECO:0000256" key="1">
    <source>
        <dbReference type="ARBA" id="ARBA00004651"/>
    </source>
</evidence>
<keyword evidence="6 10" id="KW-1133">Transmembrane helix</keyword>
<evidence type="ECO:0000256" key="3">
    <source>
        <dbReference type="ARBA" id="ARBA00022475"/>
    </source>
</evidence>
<dbReference type="Gene3D" id="3.30.465.10">
    <property type="match status" value="1"/>
</dbReference>
<keyword evidence="16" id="KW-1185">Reference proteome</keyword>
<evidence type="ECO:0000256" key="2">
    <source>
        <dbReference type="ARBA" id="ARBA00006337"/>
    </source>
</evidence>
<accession>D5BYB3</accession>
<dbReference type="Pfam" id="PF03471">
    <property type="entry name" value="CorC_HlyC"/>
    <property type="match status" value="1"/>
</dbReference>
<dbReference type="PROSITE" id="PS51371">
    <property type="entry name" value="CBS"/>
    <property type="match status" value="1"/>
</dbReference>
<name>D5BYB3_NITHN</name>
<dbReference type="PANTHER" id="PTHR22777">
    <property type="entry name" value="HEMOLYSIN-RELATED"/>
    <property type="match status" value="1"/>
</dbReference>
<dbReference type="AlphaFoldDB" id="D5BYB3"/>
<dbReference type="RefSeq" id="WP_013031989.1">
    <property type="nucleotide sequence ID" value="NC_013960.1"/>
</dbReference>
<dbReference type="Gene3D" id="3.10.580.10">
    <property type="entry name" value="CBS-domain"/>
    <property type="match status" value="1"/>
</dbReference>
<evidence type="ECO:0000256" key="8">
    <source>
        <dbReference type="ARBA" id="ARBA00023136"/>
    </source>
</evidence>
<evidence type="ECO:0008006" key="17">
    <source>
        <dbReference type="Google" id="ProtNLM"/>
    </source>
</evidence>
<keyword evidence="8 10" id="KW-0472">Membrane</keyword>
<evidence type="ECO:0000256" key="4">
    <source>
        <dbReference type="ARBA" id="ARBA00022692"/>
    </source>
</evidence>
<dbReference type="InterPro" id="IPR046342">
    <property type="entry name" value="CBS_dom_sf"/>
</dbReference>
<dbReference type="InterPro" id="IPR044751">
    <property type="entry name" value="Ion_transp-like_CBS"/>
</dbReference>
<comment type="similarity">
    <text evidence="2">Belongs to the UPF0053 family.</text>
</comment>
<dbReference type="NCBIfam" id="NF008604">
    <property type="entry name" value="PRK11573.1"/>
    <property type="match status" value="1"/>
</dbReference>
<dbReference type="SUPFAM" id="SSF54631">
    <property type="entry name" value="CBS-domain pair"/>
    <property type="match status" value="1"/>
</dbReference>
<organism evidence="15 16">
    <name type="scientific">Nitrosococcus halophilus (strain Nc4)</name>
    <dbReference type="NCBI Taxonomy" id="472759"/>
    <lineage>
        <taxon>Bacteria</taxon>
        <taxon>Pseudomonadati</taxon>
        <taxon>Pseudomonadota</taxon>
        <taxon>Gammaproteobacteria</taxon>
        <taxon>Chromatiales</taxon>
        <taxon>Chromatiaceae</taxon>
        <taxon>Nitrosococcus</taxon>
    </lineage>
</organism>